<feature type="region of interest" description="G2" evidence="7">
    <location>
        <begin position="37"/>
        <end position="41"/>
    </location>
</feature>
<dbReference type="RefSeq" id="WP_201328725.1">
    <property type="nucleotide sequence ID" value="NZ_AP017470.1"/>
</dbReference>
<dbReference type="AlphaFoldDB" id="A0A7R6PMN7"/>
<comment type="subunit">
    <text evidence="6">Monomer.</text>
</comment>
<proteinExistence type="inferred from homology"/>
<dbReference type="Gene3D" id="3.30.300.20">
    <property type="match status" value="1"/>
</dbReference>
<dbReference type="InterPro" id="IPR027417">
    <property type="entry name" value="P-loop_NTPase"/>
</dbReference>
<keyword evidence="6" id="KW-0699">rRNA-binding</keyword>
<comment type="subcellular location">
    <subcellularLocation>
        <location evidence="6">Cytoplasm</location>
    </subcellularLocation>
    <subcellularLocation>
        <location evidence="6">Cell membrane</location>
        <topology evidence="6">Peripheral membrane protein</topology>
    </subcellularLocation>
</comment>
<dbReference type="SUPFAM" id="SSF54814">
    <property type="entry name" value="Prokaryotic type KH domain (KH-domain type II)"/>
    <property type="match status" value="1"/>
</dbReference>
<dbReference type="SUPFAM" id="SSF52540">
    <property type="entry name" value="P-loop containing nucleoside triphosphate hydrolases"/>
    <property type="match status" value="1"/>
</dbReference>
<feature type="domain" description="Era-type G" evidence="8">
    <location>
        <begin position="3"/>
        <end position="169"/>
    </location>
</feature>
<sequence>MTKFGEVALIGRPNAGKSTLLNYLLGRKISIVSDKPQTTRHRILGVLTEKDYQLVFVDLPGFHKPVYEMNKVMMQNVYSELDTADVILYIIDASVPIGNGERFLMNTLKEVNKPKVVALNKIDVIKKSRVLPLIDELKDMGFEEIVPISASAGINIDDLLEAVLKYVPEGEFQYDTEYITNINERLYIAEIVREKVLKYTRDELPYTTYVEVRQINHYEEYIEIFCDIIVEKKSQKPILIGKGGSMIKKIRVESEAELREYFGKEVSLELFVRVEKMWRQKGKYLQQFNI</sequence>
<keyword evidence="3 6" id="KW-0547">Nucleotide-binding</keyword>
<evidence type="ECO:0000256" key="7">
    <source>
        <dbReference type="PROSITE-ProRule" id="PRU01050"/>
    </source>
</evidence>
<dbReference type="HAMAP" id="MF_00367">
    <property type="entry name" value="GTPase_Era"/>
    <property type="match status" value="1"/>
</dbReference>
<keyword evidence="6" id="KW-0690">Ribosome biogenesis</keyword>
<evidence type="ECO:0000256" key="4">
    <source>
        <dbReference type="ARBA" id="ARBA00022884"/>
    </source>
</evidence>
<evidence type="ECO:0000256" key="6">
    <source>
        <dbReference type="HAMAP-Rule" id="MF_00367"/>
    </source>
</evidence>
<feature type="region of interest" description="G3" evidence="7">
    <location>
        <begin position="58"/>
        <end position="61"/>
    </location>
</feature>
<comment type="function">
    <text evidence="6">An essential GTPase that binds both GDP and GTP, with rapid nucleotide exchange. Plays a role in 16S rRNA processing and 30S ribosomal subunit biogenesis and possibly also in cell cycle regulation and energy metabolism.</text>
</comment>
<keyword evidence="6" id="KW-1003">Cell membrane</keyword>
<dbReference type="PROSITE" id="PS51713">
    <property type="entry name" value="G_ERA"/>
    <property type="match status" value="1"/>
</dbReference>
<dbReference type="InterPro" id="IPR015946">
    <property type="entry name" value="KH_dom-like_a/b"/>
</dbReference>
<dbReference type="GO" id="GO:0043024">
    <property type="term" value="F:ribosomal small subunit binding"/>
    <property type="evidence" value="ECO:0007669"/>
    <property type="project" value="TreeGrafter"/>
</dbReference>
<dbReference type="GO" id="GO:0000028">
    <property type="term" value="P:ribosomal small subunit assembly"/>
    <property type="evidence" value="ECO:0007669"/>
    <property type="project" value="TreeGrafter"/>
</dbReference>
<organism evidence="9 10">
    <name type="scientific">Thermotomaculum hydrothermale</name>
    <dbReference type="NCBI Taxonomy" id="981385"/>
    <lineage>
        <taxon>Bacteria</taxon>
        <taxon>Pseudomonadati</taxon>
        <taxon>Acidobacteriota</taxon>
        <taxon>Holophagae</taxon>
        <taxon>Thermotomaculales</taxon>
        <taxon>Thermotomaculaceae</taxon>
        <taxon>Thermotomaculum</taxon>
    </lineage>
</organism>
<dbReference type="Proteomes" id="UP000595564">
    <property type="component" value="Chromosome"/>
</dbReference>
<evidence type="ECO:0000259" key="8">
    <source>
        <dbReference type="PROSITE" id="PS51713"/>
    </source>
</evidence>
<name>A0A7R6PMN7_9BACT</name>
<keyword evidence="10" id="KW-1185">Reference proteome</keyword>
<dbReference type="PANTHER" id="PTHR42698">
    <property type="entry name" value="GTPASE ERA"/>
    <property type="match status" value="1"/>
</dbReference>
<evidence type="ECO:0000256" key="1">
    <source>
        <dbReference type="ARBA" id="ARBA00007921"/>
    </source>
</evidence>
<feature type="region of interest" description="G4" evidence="7">
    <location>
        <begin position="120"/>
        <end position="123"/>
    </location>
</feature>
<dbReference type="NCBIfam" id="TIGR00231">
    <property type="entry name" value="small_GTP"/>
    <property type="match status" value="1"/>
</dbReference>
<dbReference type="Gene3D" id="3.40.50.300">
    <property type="entry name" value="P-loop containing nucleotide triphosphate hydrolases"/>
    <property type="match status" value="1"/>
</dbReference>
<dbReference type="EMBL" id="AP017470">
    <property type="protein sequence ID" value="BBB32378.1"/>
    <property type="molecule type" value="Genomic_DNA"/>
</dbReference>
<evidence type="ECO:0000313" key="9">
    <source>
        <dbReference type="EMBL" id="BBB32378.1"/>
    </source>
</evidence>
<dbReference type="InterPro" id="IPR005225">
    <property type="entry name" value="Small_GTP-bd"/>
</dbReference>
<dbReference type="GO" id="GO:0003924">
    <property type="term" value="F:GTPase activity"/>
    <property type="evidence" value="ECO:0007669"/>
    <property type="project" value="UniProtKB-UniRule"/>
</dbReference>
<evidence type="ECO:0000256" key="5">
    <source>
        <dbReference type="ARBA" id="ARBA00023134"/>
    </source>
</evidence>
<keyword evidence="6" id="KW-0963">Cytoplasm</keyword>
<dbReference type="GO" id="GO:0005829">
    <property type="term" value="C:cytosol"/>
    <property type="evidence" value="ECO:0007669"/>
    <property type="project" value="TreeGrafter"/>
</dbReference>
<dbReference type="CDD" id="cd22534">
    <property type="entry name" value="KH-II_Era"/>
    <property type="match status" value="1"/>
</dbReference>
<keyword evidence="6" id="KW-0472">Membrane</keyword>
<evidence type="ECO:0000313" key="10">
    <source>
        <dbReference type="Proteomes" id="UP000595564"/>
    </source>
</evidence>
<comment type="similarity">
    <text evidence="1 6 7">Belongs to the TRAFAC class TrmE-Era-EngA-EngB-Septin-like GTPase superfamily. Era GTPase family.</text>
</comment>
<reference evidence="9 10" key="1">
    <citation type="journal article" date="2012" name="Extremophiles">
        <title>Thermotomaculum hydrothermale gen. nov., sp. nov., a novel heterotrophic thermophile within the phylum Acidobacteria from a deep-sea hydrothermal vent chimney in the Southern Okinawa Trough.</title>
        <authorList>
            <person name="Izumi H."/>
            <person name="Nunoura T."/>
            <person name="Miyazaki M."/>
            <person name="Mino S."/>
            <person name="Toki T."/>
            <person name="Takai K."/>
            <person name="Sako Y."/>
            <person name="Sawabe T."/>
            <person name="Nakagawa S."/>
        </authorList>
    </citation>
    <scope>NUCLEOTIDE SEQUENCE [LARGE SCALE GENOMIC DNA]</scope>
    <source>
        <strain evidence="9 10">AC55</strain>
    </source>
</reference>
<protein>
    <recommendedName>
        <fullName evidence="2 6">GTPase Era</fullName>
    </recommendedName>
</protein>
<evidence type="ECO:0000256" key="3">
    <source>
        <dbReference type="ARBA" id="ARBA00022741"/>
    </source>
</evidence>
<dbReference type="PRINTS" id="PR00326">
    <property type="entry name" value="GTP1OBG"/>
</dbReference>
<dbReference type="NCBIfam" id="NF000908">
    <property type="entry name" value="PRK00089.1"/>
    <property type="match status" value="1"/>
</dbReference>
<accession>A0A7R6PMN7</accession>
<dbReference type="InterPro" id="IPR009019">
    <property type="entry name" value="KH_sf_prok-type"/>
</dbReference>
<dbReference type="CDD" id="cd04163">
    <property type="entry name" value="Era"/>
    <property type="match status" value="1"/>
</dbReference>
<dbReference type="GO" id="GO:0070181">
    <property type="term" value="F:small ribosomal subunit rRNA binding"/>
    <property type="evidence" value="ECO:0007669"/>
    <property type="project" value="UniProtKB-UniRule"/>
</dbReference>
<gene>
    <name evidence="6 9" type="primary">era</name>
    <name evidence="9" type="ORF">TTHT_0813</name>
</gene>
<dbReference type="NCBIfam" id="TIGR00436">
    <property type="entry name" value="era"/>
    <property type="match status" value="1"/>
</dbReference>
<dbReference type="InterPro" id="IPR005662">
    <property type="entry name" value="GTPase_Era-like"/>
</dbReference>
<feature type="region of interest" description="G1" evidence="7">
    <location>
        <begin position="11"/>
        <end position="18"/>
    </location>
</feature>
<dbReference type="PANTHER" id="PTHR42698:SF1">
    <property type="entry name" value="GTPASE ERA, MITOCHONDRIAL"/>
    <property type="match status" value="1"/>
</dbReference>
<dbReference type="Pfam" id="PF07650">
    <property type="entry name" value="KH_2"/>
    <property type="match status" value="1"/>
</dbReference>
<dbReference type="KEGG" id="thyd:TTHT_0813"/>
<feature type="region of interest" description="G5" evidence="7">
    <location>
        <begin position="148"/>
        <end position="150"/>
    </location>
</feature>
<feature type="binding site" evidence="6">
    <location>
        <begin position="120"/>
        <end position="123"/>
    </location>
    <ligand>
        <name>GTP</name>
        <dbReference type="ChEBI" id="CHEBI:37565"/>
    </ligand>
</feature>
<dbReference type="GO" id="GO:0005525">
    <property type="term" value="F:GTP binding"/>
    <property type="evidence" value="ECO:0007669"/>
    <property type="project" value="UniProtKB-UniRule"/>
</dbReference>
<dbReference type="GO" id="GO:0005886">
    <property type="term" value="C:plasma membrane"/>
    <property type="evidence" value="ECO:0007669"/>
    <property type="project" value="UniProtKB-SubCell"/>
</dbReference>
<dbReference type="InterPro" id="IPR006073">
    <property type="entry name" value="GTP-bd"/>
</dbReference>
<feature type="binding site" evidence="6">
    <location>
        <begin position="11"/>
        <end position="18"/>
    </location>
    <ligand>
        <name>GTP</name>
        <dbReference type="ChEBI" id="CHEBI:37565"/>
    </ligand>
</feature>
<keyword evidence="4 6" id="KW-0694">RNA-binding</keyword>
<comment type="caution">
    <text evidence="6">Lacks conserved residue(s) required for the propagation of feature annotation.</text>
</comment>
<dbReference type="InterPro" id="IPR030388">
    <property type="entry name" value="G_ERA_dom"/>
</dbReference>
<dbReference type="InterPro" id="IPR004044">
    <property type="entry name" value="KH_dom_type_2"/>
</dbReference>
<keyword evidence="5 6" id="KW-0342">GTP-binding</keyword>
<dbReference type="Pfam" id="PF01926">
    <property type="entry name" value="MMR_HSR1"/>
    <property type="match status" value="1"/>
</dbReference>
<evidence type="ECO:0000256" key="2">
    <source>
        <dbReference type="ARBA" id="ARBA00020484"/>
    </source>
</evidence>